<dbReference type="InterPro" id="IPR058210">
    <property type="entry name" value="SACS/Nov_dom"/>
</dbReference>
<evidence type="ECO:0000313" key="3">
    <source>
        <dbReference type="EMBL" id="CAF3523460.1"/>
    </source>
</evidence>
<feature type="compositionally biased region" description="Polar residues" evidence="1">
    <location>
        <begin position="15"/>
        <end position="47"/>
    </location>
</feature>
<dbReference type="EMBL" id="CAJNYU010002250">
    <property type="protein sequence ID" value="CAF3523460.1"/>
    <property type="molecule type" value="Genomic_DNA"/>
</dbReference>
<evidence type="ECO:0000256" key="1">
    <source>
        <dbReference type="SAM" id="MobiDB-lite"/>
    </source>
</evidence>
<evidence type="ECO:0000259" key="2">
    <source>
        <dbReference type="Pfam" id="PF25794"/>
    </source>
</evidence>
<accession>A0A818IDZ6</accession>
<dbReference type="GO" id="GO:0030544">
    <property type="term" value="F:Hsp70 protein binding"/>
    <property type="evidence" value="ECO:0007669"/>
    <property type="project" value="TreeGrafter"/>
</dbReference>
<feature type="region of interest" description="Disordered" evidence="1">
    <location>
        <begin position="730"/>
        <end position="755"/>
    </location>
</feature>
<dbReference type="PANTHER" id="PTHR15600:SF42">
    <property type="entry name" value="SACSIN"/>
    <property type="match status" value="1"/>
</dbReference>
<gene>
    <name evidence="3" type="ORF">FME351_LOCUS18083</name>
</gene>
<dbReference type="Pfam" id="PF25794">
    <property type="entry name" value="SACS"/>
    <property type="match status" value="1"/>
</dbReference>
<comment type="caution">
    <text evidence="3">The sequence shown here is derived from an EMBL/GenBank/DDBJ whole genome shotgun (WGS) entry which is preliminary data.</text>
</comment>
<dbReference type="AlphaFoldDB" id="A0A818IDZ6"/>
<organism evidence="3 4">
    <name type="scientific">Rotaria socialis</name>
    <dbReference type="NCBI Taxonomy" id="392032"/>
    <lineage>
        <taxon>Eukaryota</taxon>
        <taxon>Metazoa</taxon>
        <taxon>Spiralia</taxon>
        <taxon>Gnathifera</taxon>
        <taxon>Rotifera</taxon>
        <taxon>Eurotatoria</taxon>
        <taxon>Bdelloidea</taxon>
        <taxon>Philodinida</taxon>
        <taxon>Philodinidae</taxon>
        <taxon>Rotaria</taxon>
    </lineage>
</organism>
<reference evidence="3" key="1">
    <citation type="submission" date="2021-02" db="EMBL/GenBank/DDBJ databases">
        <authorList>
            <person name="Nowell W R."/>
        </authorList>
    </citation>
    <scope>NUCLEOTIDE SEQUENCE</scope>
</reference>
<feature type="domain" description="Sacsin/Nov" evidence="2">
    <location>
        <begin position="120"/>
        <end position="299"/>
    </location>
</feature>
<protein>
    <recommendedName>
        <fullName evidence="2">Sacsin/Nov domain-containing protein</fullName>
    </recommendedName>
</protein>
<name>A0A818IDZ6_9BILA</name>
<sequence>MIRKFRKIFRTPSSVTANKNENSHKATTADSNPCDTSHVKQGSSAVSNHVHKESPKTDPISSTDDVQYAKMRIISSPVFQLRDIIRALLTSSSPPPSCDLISTFLTYGQLLGAKSIHGYLVDRCYDTRTLINDEFSSYQGVALCVTYDVKLSEQQWEDIFGIHESTSTISKTATSFFHLTDFLCILSGSRVVYYDPNERMINDERAYVSIFDLEHDDIEVFQDQFSPLDYFLLKSKTFYNGTLIRLPLRTTSTTQISTHIQTLDDIKQQLFKYFNFNHSLIELLLMQTNLNTIEFDYTTDFQSFTRFLSIEKHSLAAIYDTQSTTQIIQLTLSKLINDISSSDGSRWLLSLQNDYNEIDKNKIEIKLLLPLLPLCSSSDSYLPLLRSSSYKSIQITSTRILYYHALPSSINSLSNVDICIQLRQIKFPKAYALFLKDLSRLINPTTSPSNFSIDFIWELMPDIDELQRLFNENQKYSTQQKQNIQLINNIIPDIWEEIGKQELFYSVTEGWGYVAIEDMIINNVEPSPMQDVLTYVFSEANAPIVILPPHVINGLCKYSNKHYLKVMTPFHASKLLSENSSILFNLKSEQRLLLLKYIILNDPDPNLVLELELLPLANNKFITFQNKQASAVYIVDNNADFLQLFHIQQHDRFLNPDIDQNLFEKLSSKSFQAEQTERRRRRPQVVPRTHTHTHTTATITVTTRVLFFSYLTKKTEMHRPPYNNGMATYFDRYSDNPRRSTPPSPTSVYERGNPS</sequence>
<feature type="region of interest" description="Disordered" evidence="1">
    <location>
        <begin position="669"/>
        <end position="694"/>
    </location>
</feature>
<feature type="compositionally biased region" description="Basic residues" evidence="1">
    <location>
        <begin position="678"/>
        <end position="693"/>
    </location>
</feature>
<feature type="region of interest" description="Disordered" evidence="1">
    <location>
        <begin position="15"/>
        <end position="62"/>
    </location>
</feature>
<dbReference type="Proteomes" id="UP000663869">
    <property type="component" value="Unassembled WGS sequence"/>
</dbReference>
<dbReference type="InterPro" id="IPR052972">
    <property type="entry name" value="Sacsin_chaperone_reg"/>
</dbReference>
<dbReference type="PANTHER" id="PTHR15600">
    <property type="entry name" value="SACSIN"/>
    <property type="match status" value="1"/>
</dbReference>
<proteinExistence type="predicted"/>
<evidence type="ECO:0000313" key="4">
    <source>
        <dbReference type="Proteomes" id="UP000663869"/>
    </source>
</evidence>